<feature type="region of interest" description="Disordered" evidence="1">
    <location>
        <begin position="1"/>
        <end position="30"/>
    </location>
</feature>
<organism evidence="2 3">
    <name type="scientific">Kribbella deserti</name>
    <dbReference type="NCBI Taxonomy" id="1926257"/>
    <lineage>
        <taxon>Bacteria</taxon>
        <taxon>Bacillati</taxon>
        <taxon>Actinomycetota</taxon>
        <taxon>Actinomycetes</taxon>
        <taxon>Propionibacteriales</taxon>
        <taxon>Kribbellaceae</taxon>
        <taxon>Kribbella</taxon>
    </lineage>
</organism>
<keyword evidence="3" id="KW-1185">Reference proteome</keyword>
<dbReference type="EMBL" id="JBHLTC010000023">
    <property type="protein sequence ID" value="MFC0626205.1"/>
    <property type="molecule type" value="Genomic_DNA"/>
</dbReference>
<dbReference type="RefSeq" id="WP_380049420.1">
    <property type="nucleotide sequence ID" value="NZ_JBHLTC010000023.1"/>
</dbReference>
<evidence type="ECO:0000313" key="2">
    <source>
        <dbReference type="EMBL" id="MFC0626205.1"/>
    </source>
</evidence>
<proteinExistence type="predicted"/>
<name>A0ABV6QNI5_9ACTN</name>
<accession>A0ABV6QNI5</accession>
<dbReference type="Proteomes" id="UP001589890">
    <property type="component" value="Unassembled WGS sequence"/>
</dbReference>
<reference evidence="2 3" key="1">
    <citation type="submission" date="2024-09" db="EMBL/GenBank/DDBJ databases">
        <authorList>
            <person name="Sun Q."/>
            <person name="Mori K."/>
        </authorList>
    </citation>
    <scope>NUCLEOTIDE SEQUENCE [LARGE SCALE GENOMIC DNA]</scope>
    <source>
        <strain evidence="2 3">CGMCC 1.15906</strain>
    </source>
</reference>
<evidence type="ECO:0000313" key="3">
    <source>
        <dbReference type="Proteomes" id="UP001589890"/>
    </source>
</evidence>
<gene>
    <name evidence="2" type="ORF">ACFFGN_19155</name>
</gene>
<sequence length="135" mass="15009">MKLSDSSMIDLIRSVDPEPGDEPTPADDVLRERARRLTLTTGSQEPAQRAALLDEFATRDDIRYVGTTRDRANRPAYAFAYDTDRGGLPNRRVLLIGANGHLLSAEEILTRDAGKLNVTIPSTISFGLYLSTRYR</sequence>
<protein>
    <submittedName>
        <fullName evidence="2">Uncharacterized protein</fullName>
    </submittedName>
</protein>
<evidence type="ECO:0000256" key="1">
    <source>
        <dbReference type="SAM" id="MobiDB-lite"/>
    </source>
</evidence>
<comment type="caution">
    <text evidence="2">The sequence shown here is derived from an EMBL/GenBank/DDBJ whole genome shotgun (WGS) entry which is preliminary data.</text>
</comment>